<keyword evidence="1" id="KW-0812">Transmembrane</keyword>
<evidence type="ECO:0000256" key="1">
    <source>
        <dbReference type="SAM" id="Phobius"/>
    </source>
</evidence>
<dbReference type="AlphaFoldDB" id="A0A1M5R2Y0"/>
<keyword evidence="3" id="KW-1185">Reference proteome</keyword>
<evidence type="ECO:0000313" key="3">
    <source>
        <dbReference type="Proteomes" id="UP000242592"/>
    </source>
</evidence>
<gene>
    <name evidence="2" type="ORF">SAMN02745199_0281</name>
</gene>
<evidence type="ECO:0000313" key="2">
    <source>
        <dbReference type="EMBL" id="SHH20133.1"/>
    </source>
</evidence>
<dbReference type="PANTHER" id="PTHR36443:SF1">
    <property type="entry name" value="BSR5223 PROTEIN"/>
    <property type="match status" value="1"/>
</dbReference>
<dbReference type="Pfam" id="PF11146">
    <property type="entry name" value="DUF2905"/>
    <property type="match status" value="1"/>
</dbReference>
<organism evidence="2 3">
    <name type="scientific">Thermosipho atlanticus DSM 15807</name>
    <dbReference type="NCBI Taxonomy" id="1123380"/>
    <lineage>
        <taxon>Bacteria</taxon>
        <taxon>Thermotogati</taxon>
        <taxon>Thermotogota</taxon>
        <taxon>Thermotogae</taxon>
        <taxon>Thermotogales</taxon>
        <taxon>Fervidobacteriaceae</taxon>
        <taxon>Thermosipho</taxon>
    </lineage>
</organism>
<protein>
    <recommendedName>
        <fullName evidence="4">DUF2905 domain-containing protein</fullName>
    </recommendedName>
</protein>
<dbReference type="PANTHER" id="PTHR36443">
    <property type="entry name" value="BSR5223 PROTEIN"/>
    <property type="match status" value="1"/>
</dbReference>
<dbReference type="Proteomes" id="UP000242592">
    <property type="component" value="Unassembled WGS sequence"/>
</dbReference>
<name>A0A1M5R2Y0_9BACT</name>
<evidence type="ECO:0008006" key="4">
    <source>
        <dbReference type="Google" id="ProtNLM"/>
    </source>
</evidence>
<sequence length="49" mass="5688">MFLMEKIKLFPLPGDIVIKKKGFVIFIPITSMILLSVILTIILNLIFRR</sequence>
<keyword evidence="1" id="KW-1133">Transmembrane helix</keyword>
<dbReference type="STRING" id="1123380.SAMN02745199_0281"/>
<dbReference type="EMBL" id="FQXN01000001">
    <property type="protein sequence ID" value="SHH20133.1"/>
    <property type="molecule type" value="Genomic_DNA"/>
</dbReference>
<keyword evidence="1" id="KW-0472">Membrane</keyword>
<dbReference type="InterPro" id="IPR021320">
    <property type="entry name" value="DUF2905"/>
</dbReference>
<reference evidence="3" key="1">
    <citation type="submission" date="2016-11" db="EMBL/GenBank/DDBJ databases">
        <authorList>
            <person name="Varghese N."/>
            <person name="Submissions S."/>
        </authorList>
    </citation>
    <scope>NUCLEOTIDE SEQUENCE [LARGE SCALE GENOMIC DNA]</scope>
    <source>
        <strain evidence="3">DSM 15807</strain>
    </source>
</reference>
<proteinExistence type="predicted"/>
<feature type="transmembrane region" description="Helical" evidence="1">
    <location>
        <begin position="23"/>
        <end position="47"/>
    </location>
</feature>
<accession>A0A1M5R2Y0</accession>